<dbReference type="Proteomes" id="UP001218246">
    <property type="component" value="Unassembled WGS sequence"/>
</dbReference>
<keyword evidence="1" id="KW-1133">Transmembrane helix</keyword>
<comment type="caution">
    <text evidence="2">The sequence shown here is derived from an EMBL/GenBank/DDBJ whole genome shotgun (WGS) entry which is preliminary data.</text>
</comment>
<evidence type="ECO:0000256" key="1">
    <source>
        <dbReference type="SAM" id="Phobius"/>
    </source>
</evidence>
<protein>
    <recommendedName>
        <fullName evidence="4">EAL domain-containing protein</fullName>
    </recommendedName>
</protein>
<dbReference type="RefSeq" id="WP_278018508.1">
    <property type="nucleotide sequence ID" value="NZ_JARRRY010000018.1"/>
</dbReference>
<evidence type="ECO:0000313" key="3">
    <source>
        <dbReference type="Proteomes" id="UP001218246"/>
    </source>
</evidence>
<evidence type="ECO:0008006" key="4">
    <source>
        <dbReference type="Google" id="ProtNLM"/>
    </source>
</evidence>
<accession>A0ABT6H350</accession>
<keyword evidence="1" id="KW-0812">Transmembrane</keyword>
<reference evidence="2 3" key="1">
    <citation type="submission" date="2023-04" db="EMBL/GenBank/DDBJ databases">
        <title>Ectobacillus antri isolated from activated sludge.</title>
        <authorList>
            <person name="Yan P."/>
            <person name="Liu X."/>
        </authorList>
    </citation>
    <scope>NUCLEOTIDE SEQUENCE [LARGE SCALE GENOMIC DNA]</scope>
    <source>
        <strain evidence="2 3">C18H</strain>
    </source>
</reference>
<dbReference type="EMBL" id="JARULN010000004">
    <property type="protein sequence ID" value="MDG5753688.1"/>
    <property type="molecule type" value="Genomic_DNA"/>
</dbReference>
<feature type="transmembrane region" description="Helical" evidence="1">
    <location>
        <begin position="7"/>
        <end position="29"/>
    </location>
</feature>
<keyword evidence="3" id="KW-1185">Reference proteome</keyword>
<gene>
    <name evidence="2" type="ORF">P6P90_06845</name>
</gene>
<keyword evidence="1" id="KW-0472">Membrane</keyword>
<proteinExistence type="predicted"/>
<sequence>MSIRKKISWLFIGIVTFILICNNTVQLYWTKNIILEKLSDSKCDEMKGYLFSKPLPAQEFEEKFLTK</sequence>
<organism evidence="2 3">
    <name type="scientific">Ectobacillus antri</name>
    <dbReference type="NCBI Taxonomy" id="2486280"/>
    <lineage>
        <taxon>Bacteria</taxon>
        <taxon>Bacillati</taxon>
        <taxon>Bacillota</taxon>
        <taxon>Bacilli</taxon>
        <taxon>Bacillales</taxon>
        <taxon>Bacillaceae</taxon>
        <taxon>Ectobacillus</taxon>
    </lineage>
</organism>
<dbReference type="SUPFAM" id="SSF141868">
    <property type="entry name" value="EAL domain-like"/>
    <property type="match status" value="1"/>
</dbReference>
<dbReference type="Gene3D" id="3.20.20.450">
    <property type="entry name" value="EAL domain"/>
    <property type="match status" value="1"/>
</dbReference>
<name>A0ABT6H350_9BACI</name>
<dbReference type="InterPro" id="IPR035919">
    <property type="entry name" value="EAL_sf"/>
</dbReference>
<evidence type="ECO:0000313" key="2">
    <source>
        <dbReference type="EMBL" id="MDG5753688.1"/>
    </source>
</evidence>